<keyword evidence="5" id="KW-0521">NADP</keyword>
<evidence type="ECO:0000313" key="9">
    <source>
        <dbReference type="EMBL" id="KAF6032087.1"/>
    </source>
</evidence>
<organism evidence="9 10">
    <name type="scientific">Bugula neritina</name>
    <name type="common">Brown bryozoan</name>
    <name type="synonym">Sertularia neritina</name>
    <dbReference type="NCBI Taxonomy" id="10212"/>
    <lineage>
        <taxon>Eukaryota</taxon>
        <taxon>Metazoa</taxon>
        <taxon>Spiralia</taxon>
        <taxon>Lophotrochozoa</taxon>
        <taxon>Bryozoa</taxon>
        <taxon>Gymnolaemata</taxon>
        <taxon>Cheilostomatida</taxon>
        <taxon>Flustrina</taxon>
        <taxon>Buguloidea</taxon>
        <taxon>Bugulidae</taxon>
        <taxon>Bugula</taxon>
    </lineage>
</organism>
<dbReference type="EC" id="1.-.-.-" evidence="8"/>
<reference evidence="9" key="1">
    <citation type="submission" date="2020-06" db="EMBL/GenBank/DDBJ databases">
        <title>Draft genome of Bugula neritina, a colonial animal packing powerful symbionts and potential medicines.</title>
        <authorList>
            <person name="Rayko M."/>
        </authorList>
    </citation>
    <scope>NUCLEOTIDE SEQUENCE [LARGE SCALE GENOMIC DNA]</scope>
    <source>
        <strain evidence="9">Kwan_BN1</strain>
    </source>
</reference>
<comment type="similarity">
    <text evidence="2 8">Belongs to the FMO family.</text>
</comment>
<dbReference type="Pfam" id="PF00743">
    <property type="entry name" value="FMO-like"/>
    <property type="match status" value="2"/>
</dbReference>
<comment type="cofactor">
    <cofactor evidence="1 8">
        <name>FAD</name>
        <dbReference type="ChEBI" id="CHEBI:57692"/>
    </cofactor>
</comment>
<gene>
    <name evidence="9" type="ORF">EB796_009587</name>
</gene>
<dbReference type="FunFam" id="3.50.50.60:FF:000138">
    <property type="entry name" value="Flavin-containing monooxygenase"/>
    <property type="match status" value="1"/>
</dbReference>
<dbReference type="GO" id="GO:0050661">
    <property type="term" value="F:NADP binding"/>
    <property type="evidence" value="ECO:0007669"/>
    <property type="project" value="InterPro"/>
</dbReference>
<dbReference type="AlphaFoldDB" id="A0A7J7K1L3"/>
<evidence type="ECO:0000313" key="10">
    <source>
        <dbReference type="Proteomes" id="UP000593567"/>
    </source>
</evidence>
<evidence type="ECO:0000256" key="6">
    <source>
        <dbReference type="ARBA" id="ARBA00023002"/>
    </source>
</evidence>
<protein>
    <recommendedName>
        <fullName evidence="8">Flavin-containing monooxygenase</fullName>
        <ecNumber evidence="8">1.-.-.-</ecNumber>
    </recommendedName>
</protein>
<dbReference type="GO" id="GO:0050660">
    <property type="term" value="F:flavin adenine dinucleotide binding"/>
    <property type="evidence" value="ECO:0007669"/>
    <property type="project" value="InterPro"/>
</dbReference>
<keyword evidence="4 8" id="KW-0274">FAD</keyword>
<dbReference type="GO" id="GO:0004499">
    <property type="term" value="F:N,N-dimethylaniline monooxygenase activity"/>
    <property type="evidence" value="ECO:0007669"/>
    <property type="project" value="InterPro"/>
</dbReference>
<accession>A0A7J7K1L3</accession>
<dbReference type="SUPFAM" id="SSF51905">
    <property type="entry name" value="FAD/NAD(P)-binding domain"/>
    <property type="match status" value="1"/>
</dbReference>
<evidence type="ECO:0000256" key="3">
    <source>
        <dbReference type="ARBA" id="ARBA00022630"/>
    </source>
</evidence>
<evidence type="ECO:0000256" key="4">
    <source>
        <dbReference type="ARBA" id="ARBA00022827"/>
    </source>
</evidence>
<dbReference type="SUPFAM" id="SSF51735">
    <property type="entry name" value="NAD(P)-binding Rossmann-fold domains"/>
    <property type="match status" value="1"/>
</dbReference>
<name>A0A7J7K1L3_BUGNE</name>
<dbReference type="InterPro" id="IPR050346">
    <property type="entry name" value="FMO-like"/>
</dbReference>
<keyword evidence="3 8" id="KW-0285">Flavoprotein</keyword>
<keyword evidence="10" id="KW-1185">Reference proteome</keyword>
<dbReference type="Proteomes" id="UP000593567">
    <property type="component" value="Unassembled WGS sequence"/>
</dbReference>
<dbReference type="InterPro" id="IPR036291">
    <property type="entry name" value="NAD(P)-bd_dom_sf"/>
</dbReference>
<dbReference type="InterPro" id="IPR036188">
    <property type="entry name" value="FAD/NAD-bd_sf"/>
</dbReference>
<dbReference type="PRINTS" id="PR00370">
    <property type="entry name" value="FMOXYGENASE"/>
</dbReference>
<evidence type="ECO:0000256" key="5">
    <source>
        <dbReference type="ARBA" id="ARBA00022857"/>
    </source>
</evidence>
<dbReference type="InterPro" id="IPR000960">
    <property type="entry name" value="Flavin_mOase"/>
</dbReference>
<dbReference type="OrthoDB" id="66881at2759"/>
<dbReference type="EMBL" id="VXIV02001535">
    <property type="protein sequence ID" value="KAF6032087.1"/>
    <property type="molecule type" value="Genomic_DNA"/>
</dbReference>
<evidence type="ECO:0000256" key="7">
    <source>
        <dbReference type="ARBA" id="ARBA00023033"/>
    </source>
</evidence>
<keyword evidence="7 8" id="KW-0503">Monooxygenase</keyword>
<proteinExistence type="inferred from homology"/>
<evidence type="ECO:0000256" key="1">
    <source>
        <dbReference type="ARBA" id="ARBA00001974"/>
    </source>
</evidence>
<dbReference type="InterPro" id="IPR020946">
    <property type="entry name" value="Flavin_mOase-like"/>
</dbReference>
<sequence>MKEVVVIGAGASGLAAIRSLLKYKDKVNITAYEVSDRVGGLWVNRDPYKTSPMYDGLQTNSYKAVCGFADSLGVEVKESYVYHSQYLQYIEDYSKKFNMHQYIQFRHRVLEVDPYKTENERERWCVTARNETNGVVRTQQFDAVVVCNGHHEKPHIPDVKGMKTYTGETMHSIYYQSPEYFKGKTVLIVGGKVSGLDILFHMKSAPKKIYFSHHNPLIASPLPDNTEHVTDISEISGDDIILNDGRVIQADIILFATGYEYYFPFLSDRCRPTVKDGHVTNIYRMMVDIDHPSLYYIGLNTVVVALYQLSFQAELAAAFISEKIPPVSKEEMKNEYDDWYKRHVTDLGKRPKDYHIMPSSQHEYAAILAKESLSDFPVTSLPQQFILKVMEMSSANYEHWRSTIYKILSNDSYETVYEHPVYSSVGNKENLTQTAIS</sequence>
<evidence type="ECO:0000256" key="8">
    <source>
        <dbReference type="RuleBase" id="RU361177"/>
    </source>
</evidence>
<keyword evidence="6 8" id="KW-0560">Oxidoreductase</keyword>
<comment type="caution">
    <text evidence="9">The sequence shown here is derived from an EMBL/GenBank/DDBJ whole genome shotgun (WGS) entry which is preliminary data.</text>
</comment>
<evidence type="ECO:0000256" key="2">
    <source>
        <dbReference type="ARBA" id="ARBA00009183"/>
    </source>
</evidence>
<dbReference type="Gene3D" id="3.50.50.60">
    <property type="entry name" value="FAD/NAD(P)-binding domain"/>
    <property type="match status" value="2"/>
</dbReference>
<dbReference type="PANTHER" id="PTHR23023">
    <property type="entry name" value="DIMETHYLANILINE MONOOXYGENASE"/>
    <property type="match status" value="1"/>
</dbReference>